<dbReference type="InterPro" id="IPR051319">
    <property type="entry name" value="Oligoribo/pAp-PDE_c-di-AMP_PDE"/>
</dbReference>
<dbReference type="PANTHER" id="PTHR47618">
    <property type="entry name" value="BIFUNCTIONAL OLIGORIBONUCLEASE AND PAP PHOSPHATASE NRNA"/>
    <property type="match status" value="1"/>
</dbReference>
<evidence type="ECO:0000259" key="2">
    <source>
        <dbReference type="Pfam" id="PF02272"/>
    </source>
</evidence>
<reference evidence="3 4" key="1">
    <citation type="submission" date="2017-09" db="EMBL/GenBank/DDBJ databases">
        <title>SPAdes assembly of the Mesoplasma lactucae genome.</title>
        <authorList>
            <person name="Knight T.F."/>
            <person name="Rubinstein R."/>
            <person name="Citino T."/>
        </authorList>
    </citation>
    <scope>NUCLEOTIDE SEQUENCE [LARGE SCALE GENOMIC DNA]</scope>
    <source>
        <strain evidence="3 4">831-C4</strain>
    </source>
</reference>
<organism evidence="3 4">
    <name type="scientific">Mesoplasma lactucae ATCC 49193</name>
    <dbReference type="NCBI Taxonomy" id="81460"/>
    <lineage>
        <taxon>Bacteria</taxon>
        <taxon>Bacillati</taxon>
        <taxon>Mycoplasmatota</taxon>
        <taxon>Mollicutes</taxon>
        <taxon>Entomoplasmatales</taxon>
        <taxon>Entomoplasmataceae</taxon>
        <taxon>Mesoplasma</taxon>
    </lineage>
</organism>
<gene>
    <name evidence="3" type="ORF">CP520_03420</name>
</gene>
<dbReference type="Pfam" id="PF02272">
    <property type="entry name" value="DHHA1"/>
    <property type="match status" value="1"/>
</dbReference>
<dbReference type="SUPFAM" id="SSF64182">
    <property type="entry name" value="DHH phosphoesterases"/>
    <property type="match status" value="1"/>
</dbReference>
<dbReference type="InterPro" id="IPR038763">
    <property type="entry name" value="DHH_sf"/>
</dbReference>
<sequence>MKNEHHLDNKLNNLIKKYNTIIIAKHTNPDWDAQGSAIGLANIIQDNYKNKTVYVVGERLNDDESFSDDLLTNEAARKALLITVDTANVERVDYDQFSTCKEVFKIDHHLVVDEYGTYNMVDESAIACAQVVTLWAARMGLEISKTAAMNLYKGIVTDSGRFLFDKTDADTFDAAAILLEAGVDLNQVQKELYLSDLKMKEWQAKAFNTVEITESGIAHIVAKKKDYEEFNLDYPQVKSALGTMSGIKQIPIWFTVIEWDNEWKVSLRSREYDVNKVAKMFNGGGHKLASGAKLTTLDEIPKLIESLEKLLGEK</sequence>
<feature type="domain" description="DDH" evidence="1">
    <location>
        <begin position="21"/>
        <end position="155"/>
    </location>
</feature>
<dbReference type="PANTHER" id="PTHR47618:SF1">
    <property type="entry name" value="BIFUNCTIONAL OLIGORIBONUCLEASE AND PAP PHOSPHATASE NRNA"/>
    <property type="match status" value="1"/>
</dbReference>
<feature type="domain" description="DHHA1" evidence="2">
    <location>
        <begin position="229"/>
        <end position="312"/>
    </location>
</feature>
<evidence type="ECO:0000313" key="3">
    <source>
        <dbReference type="EMBL" id="ATG97760.1"/>
    </source>
</evidence>
<dbReference type="KEGG" id="mlac:CP520_03420"/>
<accession>A0A291ISL9</accession>
<protein>
    <submittedName>
        <fullName evidence="3">Phosphoesterase</fullName>
    </submittedName>
</protein>
<dbReference type="RefSeq" id="WP_096863053.1">
    <property type="nucleotide sequence ID" value="NZ_CP023668.1"/>
</dbReference>
<name>A0A291ISL9_9MOLU</name>
<dbReference type="Pfam" id="PF01368">
    <property type="entry name" value="DHH"/>
    <property type="match status" value="1"/>
</dbReference>
<proteinExistence type="predicted"/>
<dbReference type="EMBL" id="CP023668">
    <property type="protein sequence ID" value="ATG97760.1"/>
    <property type="molecule type" value="Genomic_DNA"/>
</dbReference>
<dbReference type="InterPro" id="IPR003156">
    <property type="entry name" value="DHHA1_dom"/>
</dbReference>
<dbReference type="Gene3D" id="3.90.1640.10">
    <property type="entry name" value="inorganic pyrophosphatase (n-terminal core)"/>
    <property type="match status" value="1"/>
</dbReference>
<evidence type="ECO:0000259" key="1">
    <source>
        <dbReference type="Pfam" id="PF01368"/>
    </source>
</evidence>
<dbReference type="AlphaFoldDB" id="A0A291ISL9"/>
<dbReference type="Proteomes" id="UP000232227">
    <property type="component" value="Chromosome"/>
</dbReference>
<dbReference type="Gene3D" id="3.10.310.30">
    <property type="match status" value="1"/>
</dbReference>
<keyword evidence="4" id="KW-1185">Reference proteome</keyword>
<evidence type="ECO:0000313" key="4">
    <source>
        <dbReference type="Proteomes" id="UP000232227"/>
    </source>
</evidence>
<dbReference type="InterPro" id="IPR001667">
    <property type="entry name" value="DDH_dom"/>
</dbReference>
<dbReference type="GO" id="GO:0003676">
    <property type="term" value="F:nucleic acid binding"/>
    <property type="evidence" value="ECO:0007669"/>
    <property type="project" value="InterPro"/>
</dbReference>
<dbReference type="OrthoDB" id="9803668at2"/>